<dbReference type="GO" id="GO:0042956">
    <property type="term" value="P:maltodextrin transmembrane transport"/>
    <property type="evidence" value="ECO:0007669"/>
    <property type="project" value="TreeGrafter"/>
</dbReference>
<comment type="similarity">
    <text evidence="7">Belongs to the binding-protein-dependent transport system permease family.</text>
</comment>
<accession>A0A398CK88</accession>
<evidence type="ECO:0000256" key="5">
    <source>
        <dbReference type="ARBA" id="ARBA00022989"/>
    </source>
</evidence>
<dbReference type="RefSeq" id="WP_119151547.1">
    <property type="nucleotide sequence ID" value="NZ_JBHSOV010000041.1"/>
</dbReference>
<dbReference type="PROSITE" id="PS50928">
    <property type="entry name" value="ABC_TM1"/>
    <property type="match status" value="1"/>
</dbReference>
<dbReference type="GO" id="GO:0005886">
    <property type="term" value="C:plasma membrane"/>
    <property type="evidence" value="ECO:0007669"/>
    <property type="project" value="UniProtKB-SubCell"/>
</dbReference>
<comment type="subcellular location">
    <subcellularLocation>
        <location evidence="1 7">Cell membrane</location>
        <topology evidence="1 7">Multi-pass membrane protein</topology>
    </subcellularLocation>
</comment>
<feature type="transmembrane region" description="Helical" evidence="7">
    <location>
        <begin position="12"/>
        <end position="33"/>
    </location>
</feature>
<keyword evidence="5 7" id="KW-1133">Transmembrane helix</keyword>
<dbReference type="Pfam" id="PF00528">
    <property type="entry name" value="BPD_transp_1"/>
    <property type="match status" value="1"/>
</dbReference>
<feature type="transmembrane region" description="Helical" evidence="7">
    <location>
        <begin position="182"/>
        <end position="204"/>
    </location>
</feature>
<evidence type="ECO:0000259" key="8">
    <source>
        <dbReference type="PROSITE" id="PS50928"/>
    </source>
</evidence>
<evidence type="ECO:0000256" key="2">
    <source>
        <dbReference type="ARBA" id="ARBA00022448"/>
    </source>
</evidence>
<dbReference type="InterPro" id="IPR035906">
    <property type="entry name" value="MetI-like_sf"/>
</dbReference>
<dbReference type="AlphaFoldDB" id="A0A398CK88"/>
<feature type="transmembrane region" description="Helical" evidence="7">
    <location>
        <begin position="241"/>
        <end position="262"/>
    </location>
</feature>
<keyword evidence="6 7" id="KW-0472">Membrane</keyword>
<dbReference type="SUPFAM" id="SSF161098">
    <property type="entry name" value="MetI-like"/>
    <property type="match status" value="1"/>
</dbReference>
<proteinExistence type="inferred from homology"/>
<dbReference type="Gene3D" id="1.10.3720.10">
    <property type="entry name" value="MetI-like"/>
    <property type="match status" value="1"/>
</dbReference>
<dbReference type="PANTHER" id="PTHR32243">
    <property type="entry name" value="MALTOSE TRANSPORT SYSTEM PERMEASE-RELATED"/>
    <property type="match status" value="1"/>
</dbReference>
<dbReference type="GO" id="GO:0015423">
    <property type="term" value="F:ABC-type maltose transporter activity"/>
    <property type="evidence" value="ECO:0007669"/>
    <property type="project" value="TreeGrafter"/>
</dbReference>
<evidence type="ECO:0000256" key="4">
    <source>
        <dbReference type="ARBA" id="ARBA00022692"/>
    </source>
</evidence>
<evidence type="ECO:0000256" key="7">
    <source>
        <dbReference type="RuleBase" id="RU363032"/>
    </source>
</evidence>
<gene>
    <name evidence="9" type="ORF">D3H35_23160</name>
</gene>
<dbReference type="InterPro" id="IPR000515">
    <property type="entry name" value="MetI-like"/>
</dbReference>
<keyword evidence="3" id="KW-1003">Cell membrane</keyword>
<dbReference type="PANTHER" id="PTHR32243:SF34">
    <property type="entry name" value="GALACTOOLIGOSACCHARIDES TRANSPORT SYSTEM PERMEASE PROTEIN GANQ"/>
    <property type="match status" value="1"/>
</dbReference>
<dbReference type="EMBL" id="QXJM01000040">
    <property type="protein sequence ID" value="RIE01288.1"/>
    <property type="molecule type" value="Genomic_DNA"/>
</dbReference>
<comment type="caution">
    <text evidence="9">The sequence shown here is derived from an EMBL/GenBank/DDBJ whole genome shotgun (WGS) entry which is preliminary data.</text>
</comment>
<evidence type="ECO:0000313" key="9">
    <source>
        <dbReference type="EMBL" id="RIE01288.1"/>
    </source>
</evidence>
<evidence type="ECO:0000256" key="1">
    <source>
        <dbReference type="ARBA" id="ARBA00004651"/>
    </source>
</evidence>
<dbReference type="InterPro" id="IPR050901">
    <property type="entry name" value="BP-dep_ABC_trans_perm"/>
</dbReference>
<feature type="transmembrane region" description="Helical" evidence="7">
    <location>
        <begin position="107"/>
        <end position="130"/>
    </location>
</feature>
<feature type="domain" description="ABC transmembrane type-1" evidence="8">
    <location>
        <begin position="70"/>
        <end position="262"/>
    </location>
</feature>
<sequence>MAIWKDRLATGAIYAGLILILVITVYPLIWVVGTSLNPGNGLLITRMFPEHPTFQQYSRLIGETDFAQWYFNTLKISFSNMALSTLLIAVSAYAFSRFRFKGRKAGLMILLVLQMFPGFLSIMALFVLLMQTKLLDTHLGLILIYAGGSISFGIWVMKGFFDTIPKSLEEAALIDGANQFDIFVKIMLPLSLPALTFVMMNSFIGPMMDFILPQIVLRSPEKQTLAQGLYNMVSDKMNSGFAQFAAGAVLTALPITIIYTLFQKYLIHGLTAGADKG</sequence>
<dbReference type="CDD" id="cd06261">
    <property type="entry name" value="TM_PBP2"/>
    <property type="match status" value="1"/>
</dbReference>
<evidence type="ECO:0000256" key="6">
    <source>
        <dbReference type="ARBA" id="ARBA00023136"/>
    </source>
</evidence>
<keyword evidence="10" id="KW-1185">Reference proteome</keyword>
<dbReference type="Proteomes" id="UP000266340">
    <property type="component" value="Unassembled WGS sequence"/>
</dbReference>
<evidence type="ECO:0000256" key="3">
    <source>
        <dbReference type="ARBA" id="ARBA00022475"/>
    </source>
</evidence>
<feature type="transmembrane region" description="Helical" evidence="7">
    <location>
        <begin position="76"/>
        <end position="95"/>
    </location>
</feature>
<reference evidence="9 10" key="1">
    <citation type="submission" date="2018-09" db="EMBL/GenBank/DDBJ databases">
        <title>Cohnella cavernae sp. nov., isolated from a karst cave.</title>
        <authorList>
            <person name="Zhu H."/>
        </authorList>
    </citation>
    <scope>NUCLEOTIDE SEQUENCE [LARGE SCALE GENOMIC DNA]</scope>
    <source>
        <strain evidence="9 10">K2E09-144</strain>
    </source>
</reference>
<name>A0A398CK88_9BACL</name>
<organism evidence="9 10">
    <name type="scientific">Cohnella faecalis</name>
    <dbReference type="NCBI Taxonomy" id="2315694"/>
    <lineage>
        <taxon>Bacteria</taxon>
        <taxon>Bacillati</taxon>
        <taxon>Bacillota</taxon>
        <taxon>Bacilli</taxon>
        <taxon>Bacillales</taxon>
        <taxon>Paenibacillaceae</taxon>
        <taxon>Cohnella</taxon>
    </lineage>
</organism>
<dbReference type="OrthoDB" id="9794684at2"/>
<keyword evidence="4 7" id="KW-0812">Transmembrane</keyword>
<feature type="transmembrane region" description="Helical" evidence="7">
    <location>
        <begin position="142"/>
        <end position="161"/>
    </location>
</feature>
<protein>
    <submittedName>
        <fullName evidence="9">Sugar ABC transporter permease</fullName>
    </submittedName>
</protein>
<evidence type="ECO:0000313" key="10">
    <source>
        <dbReference type="Proteomes" id="UP000266340"/>
    </source>
</evidence>
<keyword evidence="2 7" id="KW-0813">Transport</keyword>